<sequence>MTERERIATVVHQALAAAKRAHASPKLTALYVADALIEAGLIAEEVQS</sequence>
<proteinExistence type="predicted"/>
<protein>
    <submittedName>
        <fullName evidence="1">Uncharacterized protein</fullName>
    </submittedName>
</protein>
<name>L7W284_9BACT</name>
<evidence type="ECO:0000313" key="1">
    <source>
        <dbReference type="EMBL" id="AGC72740.1"/>
    </source>
</evidence>
<accession>L7W284</accession>
<dbReference type="AlphaFoldDB" id="L7W284"/>
<dbReference type="EMBL" id="JX649911">
    <property type="protein sequence ID" value="AGC72740.1"/>
    <property type="molecule type" value="Genomic_DNA"/>
</dbReference>
<organism evidence="1">
    <name type="scientific">uncultured bacterium A1Q1_fos_2101</name>
    <dbReference type="NCBI Taxonomy" id="1256561"/>
    <lineage>
        <taxon>Bacteria</taxon>
        <taxon>environmental samples</taxon>
    </lineage>
</organism>
<reference evidence="1" key="1">
    <citation type="submission" date="2012-09" db="EMBL/GenBank/DDBJ databases">
        <title>Metagenomic Characterization of a Microbial Community in Wastewater Detects High Levels of Antibiotic Resistance.</title>
        <authorList>
            <person name="Abrams M."/>
            <person name="Caldwell A."/>
            <person name="Vandaei E."/>
            <person name="Lee W."/>
            <person name="Perrott J."/>
            <person name="Khan S.Y."/>
            <person name="Ta J."/>
            <person name="Romero D."/>
            <person name="Nguyen V."/>
            <person name="Pourmand N."/>
            <person name="Ouverney C.C."/>
        </authorList>
    </citation>
    <scope>NUCLEOTIDE SEQUENCE</scope>
</reference>